<organism evidence="2 3">
    <name type="scientific">Arabidopsis thaliana</name>
    <name type="common">Mouse-ear cress</name>
    <dbReference type="NCBI Taxonomy" id="3702"/>
    <lineage>
        <taxon>Eukaryota</taxon>
        <taxon>Viridiplantae</taxon>
        <taxon>Streptophyta</taxon>
        <taxon>Embryophyta</taxon>
        <taxon>Tracheophyta</taxon>
        <taxon>Spermatophyta</taxon>
        <taxon>Magnoliopsida</taxon>
        <taxon>eudicotyledons</taxon>
        <taxon>Gunneridae</taxon>
        <taxon>Pentapetalae</taxon>
        <taxon>rosids</taxon>
        <taxon>malvids</taxon>
        <taxon>Brassicales</taxon>
        <taxon>Brassicaceae</taxon>
        <taxon>Camelineae</taxon>
        <taxon>Arabidopsis</taxon>
    </lineage>
</organism>
<keyword evidence="1" id="KW-0472">Membrane</keyword>
<keyword evidence="1" id="KW-0812">Transmembrane</keyword>
<evidence type="ECO:0000313" key="2">
    <source>
        <dbReference type="EMBL" id="CAA0392879.1"/>
    </source>
</evidence>
<reference evidence="2 3" key="1">
    <citation type="submission" date="2019-12" db="EMBL/GenBank/DDBJ databases">
        <authorList>
            <person name="Jiao W.-B."/>
            <person name="Schneeberger K."/>
        </authorList>
    </citation>
    <scope>NUCLEOTIDE SEQUENCE [LARGE SCALE GENOMIC DNA]</scope>
    <source>
        <strain evidence="3">cv. C24</strain>
    </source>
</reference>
<evidence type="ECO:0000313" key="3">
    <source>
        <dbReference type="Proteomes" id="UP000434276"/>
    </source>
</evidence>
<evidence type="ECO:0000256" key="1">
    <source>
        <dbReference type="SAM" id="Phobius"/>
    </source>
</evidence>
<gene>
    <name evidence="2" type="ORF">C24_LOCUS16733</name>
</gene>
<feature type="transmembrane region" description="Helical" evidence="1">
    <location>
        <begin position="72"/>
        <end position="96"/>
    </location>
</feature>
<keyword evidence="1" id="KW-1133">Transmembrane helix</keyword>
<dbReference type="Proteomes" id="UP000434276">
    <property type="component" value="Unassembled WGS sequence"/>
</dbReference>
<protein>
    <recommendedName>
        <fullName evidence="4">Transmembrane protein</fullName>
    </recommendedName>
</protein>
<dbReference type="EMBL" id="CACSHJ010000095">
    <property type="protein sequence ID" value="CAA0392879.1"/>
    <property type="molecule type" value="Genomic_DNA"/>
</dbReference>
<sequence length="137" mass="16133">MVVMMMVMIKEIITEKSSVFSIDQSLNIPKLLNVTRDRDCPFLSKTKLFFSFLQELSKQRMIKVHNGNHKSLLLFSLSYLHCQTPFWYLFMIMLMMMETWDVEAPVAHDFVSVTHGPIILKVKENSQCSWRVVRDGW</sequence>
<name>A0A5S9XNR1_ARATH</name>
<evidence type="ECO:0008006" key="4">
    <source>
        <dbReference type="Google" id="ProtNLM"/>
    </source>
</evidence>
<proteinExistence type="predicted"/>
<dbReference type="AlphaFoldDB" id="A0A5S9XNR1"/>
<accession>A0A5S9XNR1</accession>